<dbReference type="InterPro" id="IPR000298">
    <property type="entry name" value="Cyt_c_oxidase-like_su3"/>
</dbReference>
<evidence type="ECO:0000256" key="3">
    <source>
        <dbReference type="ARBA" id="ARBA00022692"/>
    </source>
</evidence>
<dbReference type="EMBL" id="AP027151">
    <property type="protein sequence ID" value="BDV42793.1"/>
    <property type="molecule type" value="Genomic_DNA"/>
</dbReference>
<dbReference type="PANTHER" id="PTHR11403">
    <property type="entry name" value="CYTOCHROME C OXIDASE SUBUNIT III"/>
    <property type="match status" value="1"/>
</dbReference>
<dbReference type="InterPro" id="IPR035973">
    <property type="entry name" value="Cyt_c_oxidase_su3-like_sf"/>
</dbReference>
<feature type="transmembrane region" description="Helical" evidence="7">
    <location>
        <begin position="133"/>
        <end position="157"/>
    </location>
</feature>
<dbReference type="InterPro" id="IPR024791">
    <property type="entry name" value="Cyt_c/ubiquinol_Oxase_su3"/>
</dbReference>
<dbReference type="InterPro" id="IPR013833">
    <property type="entry name" value="Cyt_c_oxidase_su3_a-hlx"/>
</dbReference>
<keyword evidence="10" id="KW-1185">Reference proteome</keyword>
<evidence type="ECO:0000313" key="9">
    <source>
        <dbReference type="EMBL" id="BDV42793.1"/>
    </source>
</evidence>
<feature type="transmembrane region" description="Helical" evidence="7">
    <location>
        <begin position="21"/>
        <end position="44"/>
    </location>
</feature>
<gene>
    <name evidence="9" type="ORF">GURASL_17160</name>
</gene>
<feature type="transmembrane region" description="Helical" evidence="7">
    <location>
        <begin position="177"/>
        <end position="196"/>
    </location>
</feature>
<keyword evidence="5 7" id="KW-0472">Membrane</keyword>
<dbReference type="Proteomes" id="UP001317705">
    <property type="component" value="Chromosome"/>
</dbReference>
<dbReference type="Pfam" id="PF00510">
    <property type="entry name" value="COX3"/>
    <property type="match status" value="1"/>
</dbReference>
<dbReference type="PROSITE" id="PS50253">
    <property type="entry name" value="COX3"/>
    <property type="match status" value="1"/>
</dbReference>
<dbReference type="SUPFAM" id="SSF81452">
    <property type="entry name" value="Cytochrome c oxidase subunit III-like"/>
    <property type="match status" value="1"/>
</dbReference>
<reference evidence="9 10" key="1">
    <citation type="submission" date="2022-12" db="EMBL/GenBank/DDBJ databases">
        <title>Polyphasic characterization of Geotalea uranireducens NIT-SL11 newly isolated from a complex of sewage sludge and microbially reduced graphene oxide.</title>
        <authorList>
            <person name="Xie L."/>
            <person name="Yoshida N."/>
            <person name="Meng L."/>
        </authorList>
    </citation>
    <scope>NUCLEOTIDE SEQUENCE [LARGE SCALE GENOMIC DNA]</scope>
    <source>
        <strain evidence="9 10">NIT-SL11</strain>
    </source>
</reference>
<keyword evidence="4 7" id="KW-1133">Transmembrane helix</keyword>
<feature type="domain" description="Heme-copper oxidase subunit III family profile" evidence="8">
    <location>
        <begin position="20"/>
        <end position="197"/>
    </location>
</feature>
<evidence type="ECO:0000256" key="6">
    <source>
        <dbReference type="RuleBase" id="RU003376"/>
    </source>
</evidence>
<dbReference type="RefSeq" id="WP_282003467.1">
    <property type="nucleotide sequence ID" value="NZ_AP027151.1"/>
</dbReference>
<dbReference type="PANTHER" id="PTHR11403:SF6">
    <property type="entry name" value="NITRIC OXIDE REDUCTASE SUBUNIT E"/>
    <property type="match status" value="1"/>
</dbReference>
<accession>A0ABM8EK59</accession>
<evidence type="ECO:0000256" key="4">
    <source>
        <dbReference type="ARBA" id="ARBA00022989"/>
    </source>
</evidence>
<evidence type="ECO:0000256" key="2">
    <source>
        <dbReference type="ARBA" id="ARBA00010581"/>
    </source>
</evidence>
<name>A0ABM8EK59_9BACT</name>
<feature type="transmembrane region" description="Helical" evidence="7">
    <location>
        <begin position="92"/>
        <end position="113"/>
    </location>
</feature>
<dbReference type="CDD" id="cd02862">
    <property type="entry name" value="NorE_like"/>
    <property type="match status" value="1"/>
</dbReference>
<comment type="similarity">
    <text evidence="2 6">Belongs to the cytochrome c oxidase subunit 3 family.</text>
</comment>
<sequence length="197" mass="21915">MSSRPPEPSLAPAGAPEKARLGIWTFLATEVLLFGGLFTAYTVFRIAHPAQFHSDYLQLNRLFGALNTVVLICSSLSVAIGIAAIRQGKERALQRCLIITLLLAAAFLGIKYLEWSDHFAHGIYPRTSIFFALYYTMTGLHALHVMAGMGALTTMLVLARRGKFSAEYSTPVEITGIYWHFVDLVWIYLFPLLYLIG</sequence>
<evidence type="ECO:0000313" key="10">
    <source>
        <dbReference type="Proteomes" id="UP001317705"/>
    </source>
</evidence>
<evidence type="ECO:0000259" key="8">
    <source>
        <dbReference type="PROSITE" id="PS50253"/>
    </source>
</evidence>
<dbReference type="Gene3D" id="1.20.120.80">
    <property type="entry name" value="Cytochrome c oxidase, subunit III, four-helix bundle"/>
    <property type="match status" value="1"/>
</dbReference>
<evidence type="ECO:0000256" key="5">
    <source>
        <dbReference type="ARBA" id="ARBA00023136"/>
    </source>
</evidence>
<proteinExistence type="inferred from homology"/>
<comment type="subcellular location">
    <subcellularLocation>
        <location evidence="6">Cell membrane</location>
        <topology evidence="6">Multi-pass membrane protein</topology>
    </subcellularLocation>
    <subcellularLocation>
        <location evidence="1">Membrane</location>
        <topology evidence="1">Multi-pass membrane protein</topology>
    </subcellularLocation>
</comment>
<feature type="transmembrane region" description="Helical" evidence="7">
    <location>
        <begin position="64"/>
        <end position="85"/>
    </location>
</feature>
<evidence type="ECO:0000256" key="1">
    <source>
        <dbReference type="ARBA" id="ARBA00004141"/>
    </source>
</evidence>
<organism evidence="9 10">
    <name type="scientific">Geotalea uraniireducens</name>
    <dbReference type="NCBI Taxonomy" id="351604"/>
    <lineage>
        <taxon>Bacteria</taxon>
        <taxon>Pseudomonadati</taxon>
        <taxon>Thermodesulfobacteriota</taxon>
        <taxon>Desulfuromonadia</taxon>
        <taxon>Geobacterales</taxon>
        <taxon>Geobacteraceae</taxon>
        <taxon>Geotalea</taxon>
    </lineage>
</organism>
<keyword evidence="3 6" id="KW-0812">Transmembrane</keyword>
<protein>
    <submittedName>
        <fullName evidence="9">Cytochrome c oxidase subunit III</fullName>
    </submittedName>
</protein>
<evidence type="ECO:0000256" key="7">
    <source>
        <dbReference type="SAM" id="Phobius"/>
    </source>
</evidence>